<dbReference type="EMBL" id="GISG01170826">
    <property type="protein sequence ID" value="MBA4651622.1"/>
    <property type="molecule type" value="Transcribed_RNA"/>
</dbReference>
<feature type="region of interest" description="Disordered" evidence="1">
    <location>
        <begin position="83"/>
        <end position="113"/>
    </location>
</feature>
<sequence>MFEGNPPAMVLEEMLRICKDSKFAISKGREPVRLVADNIRVLRFLNCPISGGIDPNRGMSEMFRDITWELSSHVTPEKEQCMVGEEDGFQSSRPEPLGPTRDAFNFNRSSCSE</sequence>
<protein>
    <submittedName>
        <fullName evidence="2">Uncharacterized protein</fullName>
    </submittedName>
</protein>
<evidence type="ECO:0000313" key="2">
    <source>
        <dbReference type="EMBL" id="MBA4651622.1"/>
    </source>
</evidence>
<dbReference type="AlphaFoldDB" id="A0A7C9DUJ4"/>
<name>A0A7C9DUJ4_OPUST</name>
<reference evidence="2" key="2">
    <citation type="submission" date="2020-07" db="EMBL/GenBank/DDBJ databases">
        <authorList>
            <person name="Vera ALvarez R."/>
            <person name="Arias-Moreno D.M."/>
            <person name="Jimenez-Jacinto V."/>
            <person name="Jimenez-Bremont J.F."/>
            <person name="Swaminathan K."/>
            <person name="Moose S.P."/>
            <person name="Guerrero-Gonzalez M.L."/>
            <person name="Marino-Ramirez L."/>
            <person name="Landsman D."/>
            <person name="Rodriguez-Kessler M."/>
            <person name="Delgado-Sanchez P."/>
        </authorList>
    </citation>
    <scope>NUCLEOTIDE SEQUENCE</scope>
    <source>
        <tissue evidence="2">Cladode</tissue>
    </source>
</reference>
<proteinExistence type="predicted"/>
<organism evidence="2">
    <name type="scientific">Opuntia streptacantha</name>
    <name type="common">Prickly pear cactus</name>
    <name type="synonym">Opuntia cardona</name>
    <dbReference type="NCBI Taxonomy" id="393608"/>
    <lineage>
        <taxon>Eukaryota</taxon>
        <taxon>Viridiplantae</taxon>
        <taxon>Streptophyta</taxon>
        <taxon>Embryophyta</taxon>
        <taxon>Tracheophyta</taxon>
        <taxon>Spermatophyta</taxon>
        <taxon>Magnoliopsida</taxon>
        <taxon>eudicotyledons</taxon>
        <taxon>Gunneridae</taxon>
        <taxon>Pentapetalae</taxon>
        <taxon>Caryophyllales</taxon>
        <taxon>Cactineae</taxon>
        <taxon>Cactaceae</taxon>
        <taxon>Opuntioideae</taxon>
        <taxon>Opuntia</taxon>
    </lineage>
</organism>
<evidence type="ECO:0000256" key="1">
    <source>
        <dbReference type="SAM" id="MobiDB-lite"/>
    </source>
</evidence>
<reference evidence="2" key="1">
    <citation type="journal article" date="2013" name="J. Plant Res.">
        <title>Effect of fungi and light on seed germination of three Opuntia species from semiarid lands of central Mexico.</title>
        <authorList>
            <person name="Delgado-Sanchez P."/>
            <person name="Jimenez-Bremont J.F."/>
            <person name="Guerrero-Gonzalez Mde L."/>
            <person name="Flores J."/>
        </authorList>
    </citation>
    <scope>NUCLEOTIDE SEQUENCE</scope>
    <source>
        <tissue evidence="2">Cladode</tissue>
    </source>
</reference>
<accession>A0A7C9DUJ4</accession>